<sequence>MPKLFIRGLAWYTTDAILRQGFEKFGEVEEAVVVKDHDTQRSRGFRFVLFSR</sequence>
<dbReference type="PANTHER" id="PTHR48024">
    <property type="entry name" value="GEO13361P1-RELATED"/>
    <property type="match status" value="1"/>
</dbReference>
<evidence type="ECO:0000313" key="4">
    <source>
        <dbReference type="EMBL" id="KAE8329162.1"/>
    </source>
</evidence>
<dbReference type="SUPFAM" id="SSF54928">
    <property type="entry name" value="RNA-binding domain, RBD"/>
    <property type="match status" value="1"/>
</dbReference>
<proteinExistence type="predicted"/>
<dbReference type="InterPro" id="IPR000504">
    <property type="entry name" value="RRM_dom"/>
</dbReference>
<evidence type="ECO:0000256" key="1">
    <source>
        <dbReference type="ARBA" id="ARBA00022884"/>
    </source>
</evidence>
<dbReference type="PANTHER" id="PTHR48024:SF60">
    <property type="entry name" value="RNA-BINDING PROTEIN, PUTATIVE (AFU_ORTHOLOGUE AFUA_3G08580)-RELATED"/>
    <property type="match status" value="1"/>
</dbReference>
<accession>A0A5N6X8C2</accession>
<dbReference type="GO" id="GO:0003723">
    <property type="term" value="F:RNA binding"/>
    <property type="evidence" value="ECO:0007669"/>
    <property type="project" value="UniProtKB-UniRule"/>
</dbReference>
<dbReference type="Pfam" id="PF00076">
    <property type="entry name" value="RRM_1"/>
    <property type="match status" value="1"/>
</dbReference>
<dbReference type="AlphaFoldDB" id="A0A5N6X8C2"/>
<dbReference type="InterPro" id="IPR012677">
    <property type="entry name" value="Nucleotide-bd_a/b_plait_sf"/>
</dbReference>
<gene>
    <name evidence="4" type="ORF">BDV39DRAFT_172657</name>
</gene>
<organism evidence="4 5">
    <name type="scientific">Aspergillus sergii</name>
    <dbReference type="NCBI Taxonomy" id="1034303"/>
    <lineage>
        <taxon>Eukaryota</taxon>
        <taxon>Fungi</taxon>
        <taxon>Dikarya</taxon>
        <taxon>Ascomycota</taxon>
        <taxon>Pezizomycotina</taxon>
        <taxon>Eurotiomycetes</taxon>
        <taxon>Eurotiomycetidae</taxon>
        <taxon>Eurotiales</taxon>
        <taxon>Aspergillaceae</taxon>
        <taxon>Aspergillus</taxon>
        <taxon>Aspergillus subgen. Circumdati</taxon>
    </lineage>
</organism>
<dbReference type="GO" id="GO:0005634">
    <property type="term" value="C:nucleus"/>
    <property type="evidence" value="ECO:0007669"/>
    <property type="project" value="TreeGrafter"/>
</dbReference>
<dbReference type="EMBL" id="ML741781">
    <property type="protein sequence ID" value="KAE8329162.1"/>
    <property type="molecule type" value="Genomic_DNA"/>
</dbReference>
<evidence type="ECO:0000259" key="3">
    <source>
        <dbReference type="PROSITE" id="PS50102"/>
    </source>
</evidence>
<reference evidence="5" key="1">
    <citation type="submission" date="2019-04" db="EMBL/GenBank/DDBJ databases">
        <title>Friends and foes A comparative genomics studyof 23 Aspergillus species from section Flavi.</title>
        <authorList>
            <consortium name="DOE Joint Genome Institute"/>
            <person name="Kjaerbolling I."/>
            <person name="Vesth T."/>
            <person name="Frisvad J.C."/>
            <person name="Nybo J.L."/>
            <person name="Theobald S."/>
            <person name="Kildgaard S."/>
            <person name="Isbrandt T."/>
            <person name="Kuo A."/>
            <person name="Sato A."/>
            <person name="Lyhne E.K."/>
            <person name="Kogle M.E."/>
            <person name="Wiebenga A."/>
            <person name="Kun R.S."/>
            <person name="Lubbers R.J."/>
            <person name="Makela M.R."/>
            <person name="Barry K."/>
            <person name="Chovatia M."/>
            <person name="Clum A."/>
            <person name="Daum C."/>
            <person name="Haridas S."/>
            <person name="He G."/>
            <person name="LaButti K."/>
            <person name="Lipzen A."/>
            <person name="Mondo S."/>
            <person name="Riley R."/>
            <person name="Salamov A."/>
            <person name="Simmons B.A."/>
            <person name="Magnuson J.K."/>
            <person name="Henrissat B."/>
            <person name="Mortensen U.H."/>
            <person name="Larsen T.O."/>
            <person name="Devries R.P."/>
            <person name="Grigoriev I.V."/>
            <person name="Machida M."/>
            <person name="Baker S.E."/>
            <person name="Andersen M.R."/>
        </authorList>
    </citation>
    <scope>NUCLEOTIDE SEQUENCE [LARGE SCALE GENOMIC DNA]</scope>
    <source>
        <strain evidence="5">CBS 130017</strain>
    </source>
</reference>
<evidence type="ECO:0000313" key="5">
    <source>
        <dbReference type="Proteomes" id="UP000325945"/>
    </source>
</evidence>
<feature type="domain" description="RRM" evidence="3">
    <location>
        <begin position="2"/>
        <end position="52"/>
    </location>
</feature>
<dbReference type="InterPro" id="IPR050886">
    <property type="entry name" value="RNA-binding_reg"/>
</dbReference>
<dbReference type="InterPro" id="IPR035979">
    <property type="entry name" value="RBD_domain_sf"/>
</dbReference>
<name>A0A5N6X8C2_9EURO</name>
<keyword evidence="5" id="KW-1185">Reference proteome</keyword>
<protein>
    <recommendedName>
        <fullName evidence="3">RRM domain-containing protein</fullName>
    </recommendedName>
</protein>
<dbReference type="PROSITE" id="PS50102">
    <property type="entry name" value="RRM"/>
    <property type="match status" value="1"/>
</dbReference>
<evidence type="ECO:0000256" key="2">
    <source>
        <dbReference type="PROSITE-ProRule" id="PRU00176"/>
    </source>
</evidence>
<dbReference type="Gene3D" id="3.30.70.330">
    <property type="match status" value="1"/>
</dbReference>
<keyword evidence="1 2" id="KW-0694">RNA-binding</keyword>
<dbReference type="Proteomes" id="UP000325945">
    <property type="component" value="Unassembled WGS sequence"/>
</dbReference>